<feature type="transmembrane region" description="Helical" evidence="1">
    <location>
        <begin position="78"/>
        <end position="95"/>
    </location>
</feature>
<accession>A0ABT7VWQ2</accession>
<comment type="caution">
    <text evidence="2">The sequence shown here is derived from an EMBL/GenBank/DDBJ whole genome shotgun (WGS) entry which is preliminary data.</text>
</comment>
<protein>
    <submittedName>
        <fullName evidence="2">Uncharacterized protein</fullName>
    </submittedName>
</protein>
<feature type="transmembrane region" description="Helical" evidence="1">
    <location>
        <begin position="6"/>
        <end position="25"/>
    </location>
</feature>
<proteinExistence type="predicted"/>
<keyword evidence="1" id="KW-0812">Transmembrane</keyword>
<sequence>MIVLFAPFPLGGLLMMGYFLRQVIAQMPTNQDWQRQWAYFTLFLAFFCLPGVFVFELFEWYLDSLNQSGSILSCFEEAFEVIGMYSLFFCAMLIARRYQL</sequence>
<keyword evidence="1" id="KW-0472">Membrane</keyword>
<organism evidence="2 3">
    <name type="scientific">Candidatus Marithioploca araucensis</name>
    <dbReference type="NCBI Taxonomy" id="70273"/>
    <lineage>
        <taxon>Bacteria</taxon>
        <taxon>Pseudomonadati</taxon>
        <taxon>Pseudomonadota</taxon>
        <taxon>Gammaproteobacteria</taxon>
        <taxon>Thiotrichales</taxon>
        <taxon>Thiotrichaceae</taxon>
        <taxon>Candidatus Marithioploca</taxon>
    </lineage>
</organism>
<name>A0ABT7VWQ2_9GAMM</name>
<gene>
    <name evidence="2" type="ORF">QUF54_11700</name>
</gene>
<feature type="transmembrane region" description="Helical" evidence="1">
    <location>
        <begin position="37"/>
        <end position="58"/>
    </location>
</feature>
<evidence type="ECO:0000313" key="3">
    <source>
        <dbReference type="Proteomes" id="UP001171945"/>
    </source>
</evidence>
<evidence type="ECO:0000313" key="2">
    <source>
        <dbReference type="EMBL" id="MDM8564005.1"/>
    </source>
</evidence>
<keyword evidence="3" id="KW-1185">Reference proteome</keyword>
<reference evidence="2" key="1">
    <citation type="submission" date="2023-06" db="EMBL/GenBank/DDBJ databases">
        <title>Uncultivated large filamentous bacteria from sulfidic sediments reveal new species and different genomic features in energy metabolism and defense.</title>
        <authorList>
            <person name="Fonseca A."/>
        </authorList>
    </citation>
    <scope>NUCLEOTIDE SEQUENCE</scope>
    <source>
        <strain evidence="2">HSG4</strain>
    </source>
</reference>
<dbReference type="Proteomes" id="UP001171945">
    <property type="component" value="Unassembled WGS sequence"/>
</dbReference>
<dbReference type="EMBL" id="JAUCGM010001024">
    <property type="protein sequence ID" value="MDM8564005.1"/>
    <property type="molecule type" value="Genomic_DNA"/>
</dbReference>
<evidence type="ECO:0000256" key="1">
    <source>
        <dbReference type="SAM" id="Phobius"/>
    </source>
</evidence>
<keyword evidence="1" id="KW-1133">Transmembrane helix</keyword>